<proteinExistence type="inferred from homology"/>
<comment type="caution">
    <text evidence="3">The sequence shown here is derived from an EMBL/GenBank/DDBJ whole genome shotgun (WGS) entry which is preliminary data.</text>
</comment>
<protein>
    <submittedName>
        <fullName evidence="3">CoA transferase subunit A</fullName>
    </submittedName>
</protein>
<comment type="similarity">
    <text evidence="1">Belongs to the 3-oxoacid CoA-transferase subunit A family.</text>
</comment>
<accession>A0A9D1G3E4</accession>
<dbReference type="Proteomes" id="UP000886876">
    <property type="component" value="Unassembled WGS sequence"/>
</dbReference>
<dbReference type="GO" id="GO:0008410">
    <property type="term" value="F:CoA-transferase activity"/>
    <property type="evidence" value="ECO:0007669"/>
    <property type="project" value="InterPro"/>
</dbReference>
<sequence>MGKLVSAREAVERIRDGDRIMIGGFGLRGSPDELVDELVSSGKKELTIISNDLGSPNQGLGRLMTNRQVKALVGSYYNWNPEAIEAYNRGEIEVTLVPQGTLAESIRAAGAGIPAYYTPTSAGTDLGSGKEVREFDGVKCVLEKAIGADTALIHAFRADTLGNLAYNKTARNFNPLMASAAKYTIAEVDEVVEAGALDPEEIVTPHIYVDAIVVRSKK</sequence>
<dbReference type="InterPro" id="IPR012792">
    <property type="entry name" value="3-oxoacid_CoA-transf_A"/>
</dbReference>
<dbReference type="AlphaFoldDB" id="A0A9D1G3E4"/>
<evidence type="ECO:0000313" key="4">
    <source>
        <dbReference type="Proteomes" id="UP000886876"/>
    </source>
</evidence>
<dbReference type="PROSITE" id="PS01273">
    <property type="entry name" value="COA_TRANSF_1"/>
    <property type="match status" value="1"/>
</dbReference>
<dbReference type="NCBIfam" id="TIGR02429">
    <property type="entry name" value="pcaI_scoA_fam"/>
    <property type="match status" value="1"/>
</dbReference>
<dbReference type="SMART" id="SM00882">
    <property type="entry name" value="CoA_trans"/>
    <property type="match status" value="1"/>
</dbReference>
<evidence type="ECO:0000313" key="3">
    <source>
        <dbReference type="EMBL" id="HIS96451.1"/>
    </source>
</evidence>
<keyword evidence="2 3" id="KW-0808">Transferase</keyword>
<reference evidence="3" key="1">
    <citation type="submission" date="2020-10" db="EMBL/GenBank/DDBJ databases">
        <authorList>
            <person name="Gilroy R."/>
        </authorList>
    </citation>
    <scope>NUCLEOTIDE SEQUENCE</scope>
    <source>
        <strain evidence="3">ChiHecec3B27-6122</strain>
    </source>
</reference>
<organism evidence="3 4">
    <name type="scientific">Candidatus Scatomorpha pullistercoris</name>
    <dbReference type="NCBI Taxonomy" id="2840929"/>
    <lineage>
        <taxon>Bacteria</taxon>
        <taxon>Bacillati</taxon>
        <taxon>Bacillota</taxon>
        <taxon>Clostridia</taxon>
        <taxon>Eubacteriales</taxon>
        <taxon>Candidatus Scatomorpha</taxon>
    </lineage>
</organism>
<reference evidence="3" key="2">
    <citation type="journal article" date="2021" name="PeerJ">
        <title>Extensive microbial diversity within the chicken gut microbiome revealed by metagenomics and culture.</title>
        <authorList>
            <person name="Gilroy R."/>
            <person name="Ravi A."/>
            <person name="Getino M."/>
            <person name="Pursley I."/>
            <person name="Horton D.L."/>
            <person name="Alikhan N.F."/>
            <person name="Baker D."/>
            <person name="Gharbi K."/>
            <person name="Hall N."/>
            <person name="Watson M."/>
            <person name="Adriaenssens E.M."/>
            <person name="Foster-Nyarko E."/>
            <person name="Jarju S."/>
            <person name="Secka A."/>
            <person name="Antonio M."/>
            <person name="Oren A."/>
            <person name="Chaudhuri R.R."/>
            <person name="La Ragione R."/>
            <person name="Hildebrand F."/>
            <person name="Pallen M.J."/>
        </authorList>
    </citation>
    <scope>NUCLEOTIDE SEQUENCE</scope>
    <source>
        <strain evidence="3">ChiHecec3B27-6122</strain>
    </source>
</reference>
<evidence type="ECO:0000256" key="2">
    <source>
        <dbReference type="ARBA" id="ARBA00022679"/>
    </source>
</evidence>
<dbReference type="InterPro" id="IPR037171">
    <property type="entry name" value="NagB/RpiA_transferase-like"/>
</dbReference>
<evidence type="ECO:0000256" key="1">
    <source>
        <dbReference type="ARBA" id="ARBA00005612"/>
    </source>
</evidence>
<gene>
    <name evidence="3" type="ORF">IAD42_00585</name>
</gene>
<dbReference type="Gene3D" id="3.40.1080.10">
    <property type="entry name" value="Glutaconate Coenzyme A-transferase"/>
    <property type="match status" value="1"/>
</dbReference>
<dbReference type="SUPFAM" id="SSF100950">
    <property type="entry name" value="NagB/RpiA/CoA transferase-like"/>
    <property type="match status" value="1"/>
</dbReference>
<dbReference type="PANTHER" id="PTHR13707:SF60">
    <property type="entry name" value="ACETATE COA-TRANSFERASE SUBUNIT ALPHA"/>
    <property type="match status" value="1"/>
</dbReference>
<dbReference type="InterPro" id="IPR004165">
    <property type="entry name" value="CoA_trans_fam_I"/>
</dbReference>
<name>A0A9D1G3E4_9FIRM</name>
<dbReference type="PANTHER" id="PTHR13707">
    <property type="entry name" value="KETOACID-COENZYME A TRANSFERASE"/>
    <property type="match status" value="1"/>
</dbReference>
<dbReference type="Pfam" id="PF01144">
    <property type="entry name" value="CoA_trans"/>
    <property type="match status" value="1"/>
</dbReference>
<dbReference type="EMBL" id="DVJS01000014">
    <property type="protein sequence ID" value="HIS96451.1"/>
    <property type="molecule type" value="Genomic_DNA"/>
</dbReference>
<dbReference type="InterPro" id="IPR004163">
    <property type="entry name" value="CoA_transf_BS"/>
</dbReference>